<protein>
    <submittedName>
        <fullName evidence="1">Uncharacterized protein</fullName>
    </submittedName>
</protein>
<proteinExistence type="predicted"/>
<gene>
    <name evidence="1" type="ORF">M5K25_012783</name>
</gene>
<dbReference type="EMBL" id="JANQDX010000010">
    <property type="protein sequence ID" value="KAL0917702.1"/>
    <property type="molecule type" value="Genomic_DNA"/>
</dbReference>
<comment type="caution">
    <text evidence="1">The sequence shown here is derived from an EMBL/GenBank/DDBJ whole genome shotgun (WGS) entry which is preliminary data.</text>
</comment>
<accession>A0ABD0UY08</accession>
<keyword evidence="2" id="KW-1185">Reference proteome</keyword>
<evidence type="ECO:0000313" key="2">
    <source>
        <dbReference type="Proteomes" id="UP001552299"/>
    </source>
</evidence>
<name>A0ABD0UY08_DENTH</name>
<sequence length="85" mass="9722">MSAISPTFRVPPLRVKVPFLSKDACVLKNSLEGHHTQTFSVTISNICSLFFSSLHRAFNPENWNRSMNDYCYEANKAGLIMTRQR</sequence>
<dbReference type="AlphaFoldDB" id="A0ABD0UY08"/>
<reference evidence="1 2" key="1">
    <citation type="journal article" date="2024" name="Plant Biotechnol. J.">
        <title>Dendrobium thyrsiflorum genome and its molecular insights into genes involved in important horticultural traits.</title>
        <authorList>
            <person name="Chen B."/>
            <person name="Wang J.Y."/>
            <person name="Zheng P.J."/>
            <person name="Li K.L."/>
            <person name="Liang Y.M."/>
            <person name="Chen X.F."/>
            <person name="Zhang C."/>
            <person name="Zhao X."/>
            <person name="He X."/>
            <person name="Zhang G.Q."/>
            <person name="Liu Z.J."/>
            <person name="Xu Q."/>
        </authorList>
    </citation>
    <scope>NUCLEOTIDE SEQUENCE [LARGE SCALE GENOMIC DNA]</scope>
    <source>
        <strain evidence="1">GZMU011</strain>
    </source>
</reference>
<evidence type="ECO:0000313" key="1">
    <source>
        <dbReference type="EMBL" id="KAL0917702.1"/>
    </source>
</evidence>
<dbReference type="Proteomes" id="UP001552299">
    <property type="component" value="Unassembled WGS sequence"/>
</dbReference>
<organism evidence="1 2">
    <name type="scientific">Dendrobium thyrsiflorum</name>
    <name type="common">Pinecone-like raceme dendrobium</name>
    <name type="synonym">Orchid</name>
    <dbReference type="NCBI Taxonomy" id="117978"/>
    <lineage>
        <taxon>Eukaryota</taxon>
        <taxon>Viridiplantae</taxon>
        <taxon>Streptophyta</taxon>
        <taxon>Embryophyta</taxon>
        <taxon>Tracheophyta</taxon>
        <taxon>Spermatophyta</taxon>
        <taxon>Magnoliopsida</taxon>
        <taxon>Liliopsida</taxon>
        <taxon>Asparagales</taxon>
        <taxon>Orchidaceae</taxon>
        <taxon>Epidendroideae</taxon>
        <taxon>Malaxideae</taxon>
        <taxon>Dendrobiinae</taxon>
        <taxon>Dendrobium</taxon>
    </lineage>
</organism>